<dbReference type="InterPro" id="IPR025478">
    <property type="entry name" value="COP23"/>
</dbReference>
<dbReference type="RefSeq" id="WP_190538365.1">
    <property type="nucleotide sequence ID" value="NZ_CAWPNO010000001.1"/>
</dbReference>
<reference evidence="2 3" key="1">
    <citation type="journal article" date="2020" name="ISME J.">
        <title>Comparative genomics reveals insights into cyanobacterial evolution and habitat adaptation.</title>
        <authorList>
            <person name="Chen M.Y."/>
            <person name="Teng W.K."/>
            <person name="Zhao L."/>
            <person name="Hu C.X."/>
            <person name="Zhou Y.K."/>
            <person name="Han B.P."/>
            <person name="Song L.R."/>
            <person name="Shu W.S."/>
        </authorList>
    </citation>
    <scope>NUCLEOTIDE SEQUENCE [LARGE SCALE GENOMIC DNA]</scope>
    <source>
        <strain evidence="2 3">FACHB-288</strain>
    </source>
</reference>
<proteinExistence type="predicted"/>
<dbReference type="Proteomes" id="UP000658514">
    <property type="component" value="Unassembled WGS sequence"/>
</dbReference>
<sequence length="172" mass="19047">MNKWLSWITIGMTPILALGAVTAISAPSKASNVQVTCKANTNTPTVTLTLVHGGTAKDYTILNFLPQYFSASDALQQCQNAAKTLQNIYNTGSSKYLTTDKLNNQPVVCAVERRGVGCNHYSAQTLFSLKPSENPSQALYEMLGKDFKQAQRPDSRTISRTYTETKPFWWPF</sequence>
<feature type="chain" id="PRO_5046973958" evidence="1">
    <location>
        <begin position="31"/>
        <end position="172"/>
    </location>
</feature>
<organism evidence="2 3">
    <name type="scientific">Calothrix parietina FACHB-288</name>
    <dbReference type="NCBI Taxonomy" id="2692896"/>
    <lineage>
        <taxon>Bacteria</taxon>
        <taxon>Bacillati</taxon>
        <taxon>Cyanobacteriota</taxon>
        <taxon>Cyanophyceae</taxon>
        <taxon>Nostocales</taxon>
        <taxon>Calotrichaceae</taxon>
        <taxon>Calothrix</taxon>
    </lineage>
</organism>
<feature type="signal peptide" evidence="1">
    <location>
        <begin position="1"/>
        <end position="30"/>
    </location>
</feature>
<comment type="caution">
    <text evidence="2">The sequence shown here is derived from an EMBL/GenBank/DDBJ whole genome shotgun (WGS) entry which is preliminary data.</text>
</comment>
<dbReference type="Pfam" id="PF14218">
    <property type="entry name" value="COP23"/>
    <property type="match status" value="1"/>
</dbReference>
<name>A0ABR8A259_9CYAN</name>
<evidence type="ECO:0000256" key="1">
    <source>
        <dbReference type="SAM" id="SignalP"/>
    </source>
</evidence>
<evidence type="ECO:0000313" key="3">
    <source>
        <dbReference type="Proteomes" id="UP000658514"/>
    </source>
</evidence>
<keyword evidence="1" id="KW-0732">Signal</keyword>
<gene>
    <name evidence="2" type="ORF">H6G24_00615</name>
</gene>
<protein>
    <submittedName>
        <fullName evidence="2">Uncharacterized protein</fullName>
    </submittedName>
</protein>
<dbReference type="EMBL" id="JACJQH010000001">
    <property type="protein sequence ID" value="MBD2193997.1"/>
    <property type="molecule type" value="Genomic_DNA"/>
</dbReference>
<keyword evidence="3" id="KW-1185">Reference proteome</keyword>
<evidence type="ECO:0000313" key="2">
    <source>
        <dbReference type="EMBL" id="MBD2193997.1"/>
    </source>
</evidence>
<accession>A0ABR8A259</accession>